<dbReference type="Pfam" id="PF00069">
    <property type="entry name" value="Pkinase"/>
    <property type="match status" value="1"/>
</dbReference>
<keyword evidence="2 4" id="KW-0547">Nucleotide-binding</keyword>
<keyword evidence="6" id="KW-0732">Signal</keyword>
<feature type="region of interest" description="Disordered" evidence="5">
    <location>
        <begin position="636"/>
        <end position="661"/>
    </location>
</feature>
<dbReference type="InterPro" id="IPR017441">
    <property type="entry name" value="Protein_kinase_ATP_BS"/>
</dbReference>
<dbReference type="Proteomes" id="UP000799423">
    <property type="component" value="Unassembled WGS sequence"/>
</dbReference>
<feature type="signal peptide" evidence="6">
    <location>
        <begin position="1"/>
        <end position="18"/>
    </location>
</feature>
<proteinExistence type="inferred from homology"/>
<dbReference type="PROSITE" id="PS00107">
    <property type="entry name" value="PROTEIN_KINASE_ATP"/>
    <property type="match status" value="1"/>
</dbReference>
<sequence>MAGVVVGWFTIQIAGVEAFDSHGGYIEICGNEQFYLGRDTELCRYSWSDDLTISRKHLRIHCILYEQDPVAQIAPFVYATDLSANGTYLNKSNSADLGSQDQGVLMGSNNCFLLEHGDELRISDTVTLTYMPKLRGKEAKLSSIQQREKYSFASRYLVTGRMLGEGGYGKVLVSIHQESQRQLACKIVPIGHLHDTLIIPDVASPTGGPEKRKTGSKQRWPTKVSRCFREFDILKDLSHPNVVTLEKVFWSPNTIYLFQELVTGGDLFSFLELKNGRLSSIHSAVIIRQVLKGIEYLHNQDIVHRDLKPDNILMTSLDDGARVVITDFGNARFLPTSKPSTHTATNKFQRMFSYVGTLEFAAPEIHKANKTIRADEGYSKSVDMWSIGSVTATILTGDVIFTDRTHPKYERDPRTVIMNLAGKCDLSVLDDDHHPVWRTIGDRPKDFIRRLLVLEEQGRMTATEALNHPWFSAYAEDFEELYIRSIKNWKPRESNLQLVERISNFVPGHTKRGKSGQSHGEGFTSDFFHSTQQGASQTSQDVVQELSNAQIWRANTPLPSIWEDHETGQFASQVQSQTYSLDDFAREGSNSHEAGSDSRQNFFGTSVITTGDRIDNRAHNVPLACTLTSQRVHDDPVVSSKYSGHTKEEGGSCRSSESLNNVHNNYTQQRTGKDLLQMLASSNTHGSVLVGETPLAEQPRLVTNGHDQDIDEQSYQQTQFPEECRSQLTGAEEHQDSILAYETPPDVGRKHRLSLHSTDSQQFRHGPAHDQTVMPRRNYVHDKRRRLSPAH</sequence>
<protein>
    <submittedName>
        <fullName evidence="9">Pkinase-domain-containing protein</fullName>
    </submittedName>
</protein>
<dbReference type="PANTHER" id="PTHR24347">
    <property type="entry name" value="SERINE/THREONINE-PROTEIN KINASE"/>
    <property type="match status" value="1"/>
</dbReference>
<dbReference type="InterPro" id="IPR008984">
    <property type="entry name" value="SMAD_FHA_dom_sf"/>
</dbReference>
<evidence type="ECO:0000256" key="1">
    <source>
        <dbReference type="ARBA" id="ARBA00005575"/>
    </source>
</evidence>
<feature type="binding site" evidence="4">
    <location>
        <position position="186"/>
    </location>
    <ligand>
        <name>ATP</name>
        <dbReference type="ChEBI" id="CHEBI:30616"/>
    </ligand>
</feature>
<feature type="domain" description="Protein kinase" evidence="8">
    <location>
        <begin position="157"/>
        <end position="471"/>
    </location>
</feature>
<evidence type="ECO:0000313" key="9">
    <source>
        <dbReference type="EMBL" id="KAF2847311.1"/>
    </source>
</evidence>
<evidence type="ECO:0000256" key="2">
    <source>
        <dbReference type="ARBA" id="ARBA00022741"/>
    </source>
</evidence>
<evidence type="ECO:0000259" key="7">
    <source>
        <dbReference type="PROSITE" id="PS50006"/>
    </source>
</evidence>
<dbReference type="GO" id="GO:0004672">
    <property type="term" value="F:protein kinase activity"/>
    <property type="evidence" value="ECO:0007669"/>
    <property type="project" value="InterPro"/>
</dbReference>
<feature type="chain" id="PRO_5025421621" evidence="6">
    <location>
        <begin position="19"/>
        <end position="791"/>
    </location>
</feature>
<evidence type="ECO:0000256" key="5">
    <source>
        <dbReference type="SAM" id="MobiDB-lite"/>
    </source>
</evidence>
<dbReference type="PROSITE" id="PS50011">
    <property type="entry name" value="PROTEIN_KINASE_DOM"/>
    <property type="match status" value="1"/>
</dbReference>
<dbReference type="PROSITE" id="PS00108">
    <property type="entry name" value="PROTEIN_KINASE_ST"/>
    <property type="match status" value="1"/>
</dbReference>
<evidence type="ECO:0000259" key="8">
    <source>
        <dbReference type="PROSITE" id="PS50011"/>
    </source>
</evidence>
<keyword evidence="3 4" id="KW-0067">ATP-binding</keyword>
<dbReference type="OrthoDB" id="74764at2759"/>
<accession>A0A6A7AVI9</accession>
<dbReference type="SUPFAM" id="SSF56112">
    <property type="entry name" value="Protein kinase-like (PK-like)"/>
    <property type="match status" value="1"/>
</dbReference>
<dbReference type="PROSITE" id="PS50006">
    <property type="entry name" value="FHA_DOMAIN"/>
    <property type="match status" value="1"/>
</dbReference>
<dbReference type="AlphaFoldDB" id="A0A6A7AVI9"/>
<evidence type="ECO:0000256" key="6">
    <source>
        <dbReference type="SAM" id="SignalP"/>
    </source>
</evidence>
<reference evidence="9" key="1">
    <citation type="submission" date="2020-01" db="EMBL/GenBank/DDBJ databases">
        <authorList>
            <consortium name="DOE Joint Genome Institute"/>
            <person name="Haridas S."/>
            <person name="Albert R."/>
            <person name="Binder M."/>
            <person name="Bloem J."/>
            <person name="Labutti K."/>
            <person name="Salamov A."/>
            <person name="Andreopoulos B."/>
            <person name="Baker S.E."/>
            <person name="Barry K."/>
            <person name="Bills G."/>
            <person name="Bluhm B.H."/>
            <person name="Cannon C."/>
            <person name="Castanera R."/>
            <person name="Culley D.E."/>
            <person name="Daum C."/>
            <person name="Ezra D."/>
            <person name="Gonzalez J.B."/>
            <person name="Henrissat B."/>
            <person name="Kuo A."/>
            <person name="Liang C."/>
            <person name="Lipzen A."/>
            <person name="Lutzoni F."/>
            <person name="Magnuson J."/>
            <person name="Mondo S."/>
            <person name="Nolan M."/>
            <person name="Ohm R."/>
            <person name="Pangilinan J."/>
            <person name="Park H.-J."/>
            <person name="Ramirez L."/>
            <person name="Alfaro M."/>
            <person name="Sun H."/>
            <person name="Tritt A."/>
            <person name="Yoshinaga Y."/>
            <person name="Zwiers L.-H."/>
            <person name="Turgeon B.G."/>
            <person name="Goodwin S.B."/>
            <person name="Spatafora J.W."/>
            <person name="Crous P.W."/>
            <person name="Grigoriev I.V."/>
        </authorList>
    </citation>
    <scope>NUCLEOTIDE SEQUENCE</scope>
    <source>
        <strain evidence="9">IPT5</strain>
    </source>
</reference>
<dbReference type="SMART" id="SM00220">
    <property type="entry name" value="S_TKc"/>
    <property type="match status" value="1"/>
</dbReference>
<evidence type="ECO:0000256" key="3">
    <source>
        <dbReference type="ARBA" id="ARBA00022840"/>
    </source>
</evidence>
<dbReference type="InterPro" id="IPR000253">
    <property type="entry name" value="FHA_dom"/>
</dbReference>
<dbReference type="GO" id="GO:0005524">
    <property type="term" value="F:ATP binding"/>
    <property type="evidence" value="ECO:0007669"/>
    <property type="project" value="UniProtKB-UniRule"/>
</dbReference>
<dbReference type="EMBL" id="MU006327">
    <property type="protein sequence ID" value="KAF2847311.1"/>
    <property type="molecule type" value="Genomic_DNA"/>
</dbReference>
<feature type="domain" description="FHA" evidence="7">
    <location>
        <begin position="34"/>
        <end position="94"/>
    </location>
</feature>
<dbReference type="Gene3D" id="2.60.200.20">
    <property type="match status" value="1"/>
</dbReference>
<dbReference type="Gene3D" id="3.30.200.20">
    <property type="entry name" value="Phosphorylase Kinase, domain 1"/>
    <property type="match status" value="1"/>
</dbReference>
<comment type="similarity">
    <text evidence="1">Belongs to the protein kinase superfamily. CAMK Ser/Thr protein kinase family. CHEK2 subfamily.</text>
</comment>
<evidence type="ECO:0000313" key="10">
    <source>
        <dbReference type="Proteomes" id="UP000799423"/>
    </source>
</evidence>
<keyword evidence="10" id="KW-1185">Reference proteome</keyword>
<dbReference type="InterPro" id="IPR008271">
    <property type="entry name" value="Ser/Thr_kinase_AS"/>
</dbReference>
<evidence type="ECO:0000256" key="4">
    <source>
        <dbReference type="PROSITE-ProRule" id="PRU10141"/>
    </source>
</evidence>
<feature type="compositionally biased region" description="Basic residues" evidence="5">
    <location>
        <begin position="782"/>
        <end position="791"/>
    </location>
</feature>
<dbReference type="InterPro" id="IPR011009">
    <property type="entry name" value="Kinase-like_dom_sf"/>
</dbReference>
<dbReference type="SUPFAM" id="SSF49879">
    <property type="entry name" value="SMAD/FHA domain"/>
    <property type="match status" value="1"/>
</dbReference>
<feature type="region of interest" description="Disordered" evidence="5">
    <location>
        <begin position="756"/>
        <end position="791"/>
    </location>
</feature>
<feature type="region of interest" description="Disordered" evidence="5">
    <location>
        <begin position="507"/>
        <end position="528"/>
    </location>
</feature>
<name>A0A6A7AVI9_9PLEO</name>
<gene>
    <name evidence="9" type="ORF">T440DRAFT_557598</name>
</gene>
<dbReference type="InterPro" id="IPR000719">
    <property type="entry name" value="Prot_kinase_dom"/>
</dbReference>
<dbReference type="Gene3D" id="1.10.510.10">
    <property type="entry name" value="Transferase(Phosphotransferase) domain 1"/>
    <property type="match status" value="1"/>
</dbReference>
<organism evidence="9 10">
    <name type="scientific">Plenodomus tracheiphilus IPT5</name>
    <dbReference type="NCBI Taxonomy" id="1408161"/>
    <lineage>
        <taxon>Eukaryota</taxon>
        <taxon>Fungi</taxon>
        <taxon>Dikarya</taxon>
        <taxon>Ascomycota</taxon>
        <taxon>Pezizomycotina</taxon>
        <taxon>Dothideomycetes</taxon>
        <taxon>Pleosporomycetidae</taxon>
        <taxon>Pleosporales</taxon>
        <taxon>Pleosporineae</taxon>
        <taxon>Leptosphaeriaceae</taxon>
        <taxon>Plenodomus</taxon>
    </lineage>
</organism>